<dbReference type="InterPro" id="IPR059095">
    <property type="entry name" value="Znf_C2H2_17_2nd"/>
</dbReference>
<reference evidence="3" key="1">
    <citation type="submission" date="2016-03" db="EMBL/GenBank/DDBJ databases">
        <title>Updated assembly of Pseudogymnoascus destructans, the fungus causing white-nose syndrome of bats.</title>
        <authorList>
            <person name="Palmer J.M."/>
            <person name="Drees K.P."/>
            <person name="Foster J.T."/>
            <person name="Lindner D.L."/>
        </authorList>
    </citation>
    <scope>NUCLEOTIDE SEQUENCE [LARGE SCALE GENOMIC DNA]</scope>
    <source>
        <strain evidence="3">20631-21</strain>
    </source>
</reference>
<feature type="domain" description="C2H2-type" evidence="2">
    <location>
        <begin position="401"/>
        <end position="427"/>
    </location>
</feature>
<protein>
    <recommendedName>
        <fullName evidence="2">C2H2-type domain-containing protein</fullName>
    </recommendedName>
</protein>
<name>A0A177ADF8_9PEZI</name>
<dbReference type="InterPro" id="IPR059009">
    <property type="entry name" value="Znf_C2H2_17_1st"/>
</dbReference>
<feature type="region of interest" description="Disordered" evidence="1">
    <location>
        <begin position="46"/>
        <end position="108"/>
    </location>
</feature>
<feature type="domain" description="C2H2-type" evidence="2">
    <location>
        <begin position="437"/>
        <end position="467"/>
    </location>
</feature>
<dbReference type="SMART" id="SM00355">
    <property type="entry name" value="ZnF_C2H2"/>
    <property type="match status" value="2"/>
</dbReference>
<dbReference type="VEuPathDB" id="FungiDB:GMDG_04583"/>
<dbReference type="GeneID" id="36286092"/>
<evidence type="ECO:0000256" key="1">
    <source>
        <dbReference type="SAM" id="MobiDB-lite"/>
    </source>
</evidence>
<feature type="region of interest" description="Disordered" evidence="1">
    <location>
        <begin position="468"/>
        <end position="543"/>
    </location>
</feature>
<feature type="compositionally biased region" description="Polar residues" evidence="1">
    <location>
        <begin position="62"/>
        <end position="85"/>
    </location>
</feature>
<proteinExistence type="predicted"/>
<dbReference type="OrthoDB" id="5062908at2759"/>
<dbReference type="Proteomes" id="UP000077154">
    <property type="component" value="Unassembled WGS sequence"/>
</dbReference>
<evidence type="ECO:0000259" key="2">
    <source>
        <dbReference type="SMART" id="SM00355"/>
    </source>
</evidence>
<dbReference type="InterPro" id="IPR013087">
    <property type="entry name" value="Znf_C2H2_type"/>
</dbReference>
<dbReference type="eggNOG" id="ENOG502SNG2">
    <property type="taxonomic scope" value="Eukaryota"/>
</dbReference>
<dbReference type="Pfam" id="PF26177">
    <property type="entry name" value="zf_C2H2_17_1st"/>
    <property type="match status" value="1"/>
</dbReference>
<organism evidence="3">
    <name type="scientific">Pseudogymnoascus destructans</name>
    <dbReference type="NCBI Taxonomy" id="655981"/>
    <lineage>
        <taxon>Eukaryota</taxon>
        <taxon>Fungi</taxon>
        <taxon>Dikarya</taxon>
        <taxon>Ascomycota</taxon>
        <taxon>Pezizomycotina</taxon>
        <taxon>Leotiomycetes</taxon>
        <taxon>Thelebolales</taxon>
        <taxon>Thelebolaceae</taxon>
        <taxon>Pseudogymnoascus</taxon>
    </lineage>
</organism>
<dbReference type="AlphaFoldDB" id="A0A177ADF8"/>
<evidence type="ECO:0000313" key="3">
    <source>
        <dbReference type="EMBL" id="OAF60145.1"/>
    </source>
</evidence>
<dbReference type="Pfam" id="PF26176">
    <property type="entry name" value="zf_C2H2_17_2"/>
    <property type="match status" value="1"/>
</dbReference>
<accession>A0A177ADF8</accession>
<sequence>MTTLVATSFLPDMMARHRLQDHTDDGSGRYIDVPSRDQYSEPLWLPQTVGGPQNFHAPHDQSGISKGYHQNPQSGVRSRTSQNGSPPGLDDSPFYGNISHQWNQTPSPYTMDEMAPLYSKTSLEIMVSNTDLTSGSDHPGTLDSSYSVFSDHLDTLDCSSSLSDTGLYTDNTNFVKNEFSELQFLDEEDTRTGDFHTGPSNSDHRSPSHMVPIANGSPSHIFAMGTDESIYTTGSEIMPHSVVTSGAHTGDYTPEFSWMSGDHAGPKVSSPTYSISGLSTPMSRRSSALDALPAFNNGQSPRSSRKSMVPNNRIDEDPYLKFGAEPLEFLEDRFSDRGRRNGETSEMDNVARDHPYYHTAVLGLDALYHCPWESMNPPCNHKPEKLKCNYDKCVDSHLKPYRCKVQSCGETRFSSTACLLRHEREAHAMHGHGEKPFLCTAENCDRAIPGNGFPRHWNLRDHMKRVHNTVPEPTDSDQPTRLPRKRKTSSVDGKMRKKNSASSPPKDIPAPQPVKNGPSPEDQFREHRRQLLSAMELLNDPSDPEALVKLRQANAYLKEMAATSQKIARTNSPTG</sequence>
<dbReference type="EMBL" id="KV441392">
    <property type="protein sequence ID" value="OAF60145.1"/>
    <property type="molecule type" value="Genomic_DNA"/>
</dbReference>
<dbReference type="Gene3D" id="3.30.160.60">
    <property type="entry name" value="Classic Zinc Finger"/>
    <property type="match status" value="1"/>
</dbReference>
<gene>
    <name evidence="3" type="ORF">VC83_03015</name>
</gene>
<feature type="compositionally biased region" description="Polar residues" evidence="1">
    <location>
        <begin position="98"/>
        <end position="108"/>
    </location>
</feature>
<dbReference type="RefSeq" id="XP_024325427.1">
    <property type="nucleotide sequence ID" value="XM_024466664.1"/>
</dbReference>